<dbReference type="RefSeq" id="WP_190261499.1">
    <property type="nucleotide sequence ID" value="NZ_CP053923.1"/>
</dbReference>
<protein>
    <submittedName>
        <fullName evidence="1">DUF3833 domain-containing protein</fullName>
    </submittedName>
</protein>
<evidence type="ECO:0000313" key="1">
    <source>
        <dbReference type="EMBL" id="QNT68056.1"/>
    </source>
</evidence>
<dbReference type="EMBL" id="CP053923">
    <property type="protein sequence ID" value="QNT68056.1"/>
    <property type="molecule type" value="Genomic_DNA"/>
</dbReference>
<evidence type="ECO:0000313" key="2">
    <source>
        <dbReference type="Proteomes" id="UP000516369"/>
    </source>
</evidence>
<proteinExistence type="predicted"/>
<organism evidence="1 2">
    <name type="scientific">Defluviicoccus vanus</name>
    <dbReference type="NCBI Taxonomy" id="111831"/>
    <lineage>
        <taxon>Bacteria</taxon>
        <taxon>Pseudomonadati</taxon>
        <taxon>Pseudomonadota</taxon>
        <taxon>Alphaproteobacteria</taxon>
        <taxon>Rhodospirillales</taxon>
        <taxon>Rhodospirillaceae</taxon>
        <taxon>Defluviicoccus</taxon>
    </lineage>
</organism>
<dbReference type="Pfam" id="PF12915">
    <property type="entry name" value="DUF3833"/>
    <property type="match status" value="1"/>
</dbReference>
<dbReference type="InterPro" id="IPR024409">
    <property type="entry name" value="DUF3833"/>
</dbReference>
<dbReference type="KEGG" id="dvn:HQ394_00075"/>
<name>A0A7H1MX70_9PROT</name>
<keyword evidence="2" id="KW-1185">Reference proteome</keyword>
<reference evidence="1 2" key="1">
    <citation type="submission" date="2020-05" db="EMBL/GenBank/DDBJ databases">
        <title>Complete closed genome sequence of Defluviicoccus vanus.</title>
        <authorList>
            <person name="Bessarab I."/>
            <person name="Arumugam K."/>
            <person name="Maszenan A.M."/>
            <person name="Seviour R.J."/>
            <person name="Williams R.B."/>
        </authorList>
    </citation>
    <scope>NUCLEOTIDE SEQUENCE [LARGE SCALE GENOMIC DNA]</scope>
    <source>
        <strain evidence="1 2">Ben 114</strain>
    </source>
</reference>
<dbReference type="AlphaFoldDB" id="A0A7H1MX70"/>
<gene>
    <name evidence="1" type="ORF">HQ394_00075</name>
</gene>
<sequence>MKPEDFVGQQPTFAMEQYFDGHTRGWGIFEDRSGVLRAQFTVKVDGKWDGKELILEENYAYTDGRTDRRVWTVTKIDANTYHGHASDVIGVANGRAFGNAFNRHYDVDLKVRDNRTYRVHLNDWMFLQSDDVLLNRARATKWGIEVGELTLVFTKANHAAPVALPAAALRIPTPVLRRDPHS</sequence>
<dbReference type="Proteomes" id="UP000516369">
    <property type="component" value="Chromosome"/>
</dbReference>
<accession>A0A7H1MX70</accession>